<accession>A0A4Y2BQ58</accession>
<organism evidence="1 2">
    <name type="scientific">Araneus ventricosus</name>
    <name type="common">Orbweaver spider</name>
    <name type="synonym">Epeira ventricosa</name>
    <dbReference type="NCBI Taxonomy" id="182803"/>
    <lineage>
        <taxon>Eukaryota</taxon>
        <taxon>Metazoa</taxon>
        <taxon>Ecdysozoa</taxon>
        <taxon>Arthropoda</taxon>
        <taxon>Chelicerata</taxon>
        <taxon>Arachnida</taxon>
        <taxon>Araneae</taxon>
        <taxon>Araneomorphae</taxon>
        <taxon>Entelegynae</taxon>
        <taxon>Araneoidea</taxon>
        <taxon>Araneidae</taxon>
        <taxon>Araneus</taxon>
    </lineage>
</organism>
<evidence type="ECO:0000313" key="2">
    <source>
        <dbReference type="Proteomes" id="UP000499080"/>
    </source>
</evidence>
<comment type="caution">
    <text evidence="1">The sequence shown here is derived from an EMBL/GenBank/DDBJ whole genome shotgun (WGS) entry which is preliminary data.</text>
</comment>
<dbReference type="AlphaFoldDB" id="A0A4Y2BQ58"/>
<sequence length="81" mass="9119">MEATHVRTPVVDCPFVRIPMDGVYNFFAHVCPPIATSMGYNPISPLDKTALRGGMQLTVHHHVNMKYSKRESFAVEYNPQA</sequence>
<evidence type="ECO:0000313" key="1">
    <source>
        <dbReference type="EMBL" id="GBL94351.1"/>
    </source>
</evidence>
<gene>
    <name evidence="1" type="ORF">AVEN_7330_1</name>
</gene>
<name>A0A4Y2BQ58_ARAVE</name>
<keyword evidence="2" id="KW-1185">Reference proteome</keyword>
<protein>
    <submittedName>
        <fullName evidence="1">Uncharacterized protein</fullName>
    </submittedName>
</protein>
<dbReference type="EMBL" id="BGPR01000102">
    <property type="protein sequence ID" value="GBL94351.1"/>
    <property type="molecule type" value="Genomic_DNA"/>
</dbReference>
<dbReference type="Proteomes" id="UP000499080">
    <property type="component" value="Unassembled WGS sequence"/>
</dbReference>
<reference evidence="1 2" key="1">
    <citation type="journal article" date="2019" name="Sci. Rep.">
        <title>Orb-weaving spider Araneus ventricosus genome elucidates the spidroin gene catalogue.</title>
        <authorList>
            <person name="Kono N."/>
            <person name="Nakamura H."/>
            <person name="Ohtoshi R."/>
            <person name="Moran D.A.P."/>
            <person name="Shinohara A."/>
            <person name="Yoshida Y."/>
            <person name="Fujiwara M."/>
            <person name="Mori M."/>
            <person name="Tomita M."/>
            <person name="Arakawa K."/>
        </authorList>
    </citation>
    <scope>NUCLEOTIDE SEQUENCE [LARGE SCALE GENOMIC DNA]</scope>
</reference>
<proteinExistence type="predicted"/>